<dbReference type="InterPro" id="IPR053151">
    <property type="entry name" value="RNase_H-like"/>
</dbReference>
<proteinExistence type="predicted"/>
<dbReference type="AlphaFoldDB" id="A0AAE1MFG1"/>
<dbReference type="Pfam" id="PF13456">
    <property type="entry name" value="RVT_3"/>
    <property type="match status" value="1"/>
</dbReference>
<sequence>MSLEVSLNCDGSRKLNSLSAGAGSVLRDHEGRWLGGCCRKIGRCTSLQAELWALLDGLDLAWNLGFRDVFVQVDCLTALSLVRSVDEHPNANASLLRSIQRLMQQDWRIRIAHVYREGNRCADFLANYALTLAVGNHTLEEPPDAMKNLLRDDAEGVGTVRLCHVNL</sequence>
<evidence type="ECO:0000313" key="3">
    <source>
        <dbReference type="Proteomes" id="UP001293593"/>
    </source>
</evidence>
<evidence type="ECO:0000259" key="1">
    <source>
        <dbReference type="PROSITE" id="PS50879"/>
    </source>
</evidence>
<dbReference type="InterPro" id="IPR012337">
    <property type="entry name" value="RNaseH-like_sf"/>
</dbReference>
<protein>
    <recommendedName>
        <fullName evidence="1">RNase H type-1 domain-containing protein</fullName>
    </recommendedName>
</protein>
<dbReference type="SUPFAM" id="SSF53098">
    <property type="entry name" value="Ribonuclease H-like"/>
    <property type="match status" value="1"/>
</dbReference>
<feature type="domain" description="RNase H type-1" evidence="1">
    <location>
        <begin position="1"/>
        <end position="131"/>
    </location>
</feature>
<gene>
    <name evidence="2" type="ORF">QN277_028711</name>
</gene>
<name>A0AAE1MFG1_9FABA</name>
<comment type="caution">
    <text evidence="2">The sequence shown here is derived from an EMBL/GenBank/DDBJ whole genome shotgun (WGS) entry which is preliminary data.</text>
</comment>
<accession>A0AAE1MFG1</accession>
<dbReference type="PROSITE" id="PS50879">
    <property type="entry name" value="RNASE_H_1"/>
    <property type="match status" value="1"/>
</dbReference>
<keyword evidence="3" id="KW-1185">Reference proteome</keyword>
<dbReference type="InterPro" id="IPR002156">
    <property type="entry name" value="RNaseH_domain"/>
</dbReference>
<dbReference type="GO" id="GO:0004523">
    <property type="term" value="F:RNA-DNA hybrid ribonuclease activity"/>
    <property type="evidence" value="ECO:0007669"/>
    <property type="project" value="InterPro"/>
</dbReference>
<evidence type="ECO:0000313" key="2">
    <source>
        <dbReference type="EMBL" id="KAK4263275.1"/>
    </source>
</evidence>
<dbReference type="Gene3D" id="3.30.420.10">
    <property type="entry name" value="Ribonuclease H-like superfamily/Ribonuclease H"/>
    <property type="match status" value="1"/>
</dbReference>
<dbReference type="InterPro" id="IPR044730">
    <property type="entry name" value="RNase_H-like_dom_plant"/>
</dbReference>
<reference evidence="2" key="1">
    <citation type="submission" date="2023-10" db="EMBL/GenBank/DDBJ databases">
        <title>Chromosome-level genome of the transformable northern wattle, Acacia crassicarpa.</title>
        <authorList>
            <person name="Massaro I."/>
            <person name="Sinha N.R."/>
            <person name="Poethig S."/>
            <person name="Leichty A.R."/>
        </authorList>
    </citation>
    <scope>NUCLEOTIDE SEQUENCE</scope>
    <source>
        <strain evidence="2">Acra3RX</strain>
        <tissue evidence="2">Leaf</tissue>
    </source>
</reference>
<organism evidence="2 3">
    <name type="scientific">Acacia crassicarpa</name>
    <name type="common">northern wattle</name>
    <dbReference type="NCBI Taxonomy" id="499986"/>
    <lineage>
        <taxon>Eukaryota</taxon>
        <taxon>Viridiplantae</taxon>
        <taxon>Streptophyta</taxon>
        <taxon>Embryophyta</taxon>
        <taxon>Tracheophyta</taxon>
        <taxon>Spermatophyta</taxon>
        <taxon>Magnoliopsida</taxon>
        <taxon>eudicotyledons</taxon>
        <taxon>Gunneridae</taxon>
        <taxon>Pentapetalae</taxon>
        <taxon>rosids</taxon>
        <taxon>fabids</taxon>
        <taxon>Fabales</taxon>
        <taxon>Fabaceae</taxon>
        <taxon>Caesalpinioideae</taxon>
        <taxon>mimosoid clade</taxon>
        <taxon>Acacieae</taxon>
        <taxon>Acacia</taxon>
    </lineage>
</organism>
<dbReference type="CDD" id="cd06222">
    <property type="entry name" value="RNase_H_like"/>
    <property type="match status" value="1"/>
</dbReference>
<dbReference type="InterPro" id="IPR036397">
    <property type="entry name" value="RNaseH_sf"/>
</dbReference>
<dbReference type="PANTHER" id="PTHR47723:SF13">
    <property type="entry name" value="PUTATIVE-RELATED"/>
    <property type="match status" value="1"/>
</dbReference>
<dbReference type="PANTHER" id="PTHR47723">
    <property type="entry name" value="OS05G0353850 PROTEIN"/>
    <property type="match status" value="1"/>
</dbReference>
<dbReference type="Proteomes" id="UP001293593">
    <property type="component" value="Unassembled WGS sequence"/>
</dbReference>
<dbReference type="GO" id="GO:0003676">
    <property type="term" value="F:nucleic acid binding"/>
    <property type="evidence" value="ECO:0007669"/>
    <property type="project" value="InterPro"/>
</dbReference>
<dbReference type="EMBL" id="JAWXYG010000009">
    <property type="protein sequence ID" value="KAK4263275.1"/>
    <property type="molecule type" value="Genomic_DNA"/>
</dbReference>